<keyword evidence="1" id="KW-0472">Membrane</keyword>
<feature type="transmembrane region" description="Helical" evidence="1">
    <location>
        <begin position="20"/>
        <end position="40"/>
    </location>
</feature>
<protein>
    <recommendedName>
        <fullName evidence="3">THH1/TOM1/TOM3 domain-containing protein</fullName>
    </recommendedName>
</protein>
<dbReference type="RefSeq" id="XP_008863667.1">
    <property type="nucleotide sequence ID" value="XM_008865445.1"/>
</dbReference>
<feature type="transmembrane region" description="Helical" evidence="1">
    <location>
        <begin position="146"/>
        <end position="168"/>
    </location>
</feature>
<dbReference type="eggNOG" id="ENOG502S03Q">
    <property type="taxonomic scope" value="Eukaryota"/>
</dbReference>
<dbReference type="EMBL" id="KI913954">
    <property type="protein sequence ID" value="ETW07574.1"/>
    <property type="molecule type" value="Genomic_DNA"/>
</dbReference>
<organism evidence="2">
    <name type="scientific">Aphanomyces invadans</name>
    <dbReference type="NCBI Taxonomy" id="157072"/>
    <lineage>
        <taxon>Eukaryota</taxon>
        <taxon>Sar</taxon>
        <taxon>Stramenopiles</taxon>
        <taxon>Oomycota</taxon>
        <taxon>Saprolegniomycetes</taxon>
        <taxon>Saprolegniales</taxon>
        <taxon>Verrucalvaceae</taxon>
        <taxon>Aphanomyces</taxon>
    </lineage>
</organism>
<dbReference type="GeneID" id="20079107"/>
<evidence type="ECO:0000256" key="1">
    <source>
        <dbReference type="SAM" id="Phobius"/>
    </source>
</evidence>
<keyword evidence="1" id="KW-1133">Transmembrane helix</keyword>
<feature type="transmembrane region" description="Helical" evidence="1">
    <location>
        <begin position="110"/>
        <end position="134"/>
    </location>
</feature>
<dbReference type="OrthoDB" id="65054at2759"/>
<sequence>MLPYCTSDASYTWMCLRGVVLGTLSLGTVVFCLYAIYTMLPACLNLSQYRPHMALIVLAALEMTCVLLRCAWVDEPKLMIAAKYCRGIQVSISCWLYGQMACEFSSKKSLVFGLLVPLLVAVAVLMTVDVIIMLNDPYVDCHHASWLVMSLASSTLAVSFAAAGGIVLKEIKLASTMQRHLRQTLISHHVELDHTYHQLWWLVVTNMISSVLQLSYDLYITYVVGDEPCAKIFYDDNDGAIEQIVRLGLALATFVYPEWVTVYVFFWSARHTFATHHLDVPDIAADDELLARSRLLTDDSHTVDAAYYQHMLDYDTLAGGIQHHQPFLQRDQVKR</sequence>
<dbReference type="AlphaFoldDB" id="A0A024UMP3"/>
<dbReference type="PANTHER" id="PTHR38553:SF1">
    <property type="entry name" value="G PROTEIN-COUPLED RECEPTOR"/>
    <property type="match status" value="1"/>
</dbReference>
<dbReference type="VEuPathDB" id="FungiDB:H310_02057"/>
<reference evidence="2" key="1">
    <citation type="submission" date="2013-12" db="EMBL/GenBank/DDBJ databases">
        <title>The Genome Sequence of Aphanomyces invadans NJM9701.</title>
        <authorList>
            <consortium name="The Broad Institute Genomics Platform"/>
            <person name="Russ C."/>
            <person name="Tyler B."/>
            <person name="van West P."/>
            <person name="Dieguez-Uribeondo J."/>
            <person name="Young S.K."/>
            <person name="Zeng Q."/>
            <person name="Gargeya S."/>
            <person name="Fitzgerald M."/>
            <person name="Abouelleil A."/>
            <person name="Alvarado L."/>
            <person name="Chapman S.B."/>
            <person name="Gainer-Dewar J."/>
            <person name="Goldberg J."/>
            <person name="Griggs A."/>
            <person name="Gujja S."/>
            <person name="Hansen M."/>
            <person name="Howarth C."/>
            <person name="Imamovic A."/>
            <person name="Ireland A."/>
            <person name="Larimer J."/>
            <person name="McCowan C."/>
            <person name="Murphy C."/>
            <person name="Pearson M."/>
            <person name="Poon T.W."/>
            <person name="Priest M."/>
            <person name="Roberts A."/>
            <person name="Saif S."/>
            <person name="Shea T."/>
            <person name="Sykes S."/>
            <person name="Wortman J."/>
            <person name="Nusbaum C."/>
            <person name="Birren B."/>
        </authorList>
    </citation>
    <scope>NUCLEOTIDE SEQUENCE [LARGE SCALE GENOMIC DNA]</scope>
    <source>
        <strain evidence="2">NJM9701</strain>
    </source>
</reference>
<accession>A0A024UMP3</accession>
<evidence type="ECO:0000313" key="2">
    <source>
        <dbReference type="EMBL" id="ETW07574.1"/>
    </source>
</evidence>
<name>A0A024UMP3_9STRA</name>
<evidence type="ECO:0008006" key="3">
    <source>
        <dbReference type="Google" id="ProtNLM"/>
    </source>
</evidence>
<gene>
    <name evidence="2" type="ORF">H310_02057</name>
</gene>
<dbReference type="PANTHER" id="PTHR38553">
    <property type="entry name" value="PROTEIN CBG19621"/>
    <property type="match status" value="1"/>
</dbReference>
<feature type="transmembrane region" description="Helical" evidence="1">
    <location>
        <begin position="52"/>
        <end position="72"/>
    </location>
</feature>
<proteinExistence type="predicted"/>
<keyword evidence="1" id="KW-0812">Transmembrane</keyword>